<dbReference type="EMBL" id="RKRF01000013">
    <property type="protein sequence ID" value="RPF50410.1"/>
    <property type="molecule type" value="Genomic_DNA"/>
</dbReference>
<accession>A0A3N5B0G4</accession>
<dbReference type="AlphaFoldDB" id="A0A3N5B0G4"/>
<sequence>NDASLKELLSELFILENFEVVPKDIVGGKFHFQSVILRNK</sequence>
<proteinExistence type="predicted"/>
<evidence type="ECO:0000313" key="3">
    <source>
        <dbReference type="Proteomes" id="UP000276443"/>
    </source>
</evidence>
<keyword evidence="3" id="KW-1185">Reference proteome</keyword>
<comment type="caution">
    <text evidence="2">The sequence shown here is derived from an EMBL/GenBank/DDBJ whole genome shotgun (WGS) entry which is preliminary data.</text>
</comment>
<gene>
    <name evidence="2" type="ORF">EDC24_2683</name>
    <name evidence="1" type="ORF">EDC24_2849</name>
</gene>
<reference evidence="2 3" key="1">
    <citation type="submission" date="2018-11" db="EMBL/GenBank/DDBJ databases">
        <title>Genomic Encyclopedia of Type Strains, Phase IV (KMG-IV): sequencing the most valuable type-strain genomes for metagenomic binning, comparative biology and taxonomic classification.</title>
        <authorList>
            <person name="Goeker M."/>
        </authorList>
    </citation>
    <scope>NUCLEOTIDE SEQUENCE [LARGE SCALE GENOMIC DNA]</scope>
    <source>
        <strain evidence="2 3">DSM 18090</strain>
    </source>
</reference>
<evidence type="ECO:0000313" key="2">
    <source>
        <dbReference type="EMBL" id="RPF50713.1"/>
    </source>
</evidence>
<dbReference type="Proteomes" id="UP000276443">
    <property type="component" value="Unassembled WGS sequence"/>
</dbReference>
<dbReference type="EMBL" id="RKRF01000012">
    <property type="protein sequence ID" value="RPF50713.1"/>
    <property type="molecule type" value="Genomic_DNA"/>
</dbReference>
<protein>
    <submittedName>
        <fullName evidence="2">Uncharacterized protein</fullName>
    </submittedName>
</protein>
<feature type="non-terminal residue" evidence="2">
    <location>
        <position position="1"/>
    </location>
</feature>
<name>A0A3N5B0G4_9BACI</name>
<evidence type="ECO:0000313" key="1">
    <source>
        <dbReference type="EMBL" id="RPF50410.1"/>
    </source>
</evidence>
<organism evidence="2 3">
    <name type="scientific">Aquisalibacillus elongatus</name>
    <dbReference type="NCBI Taxonomy" id="485577"/>
    <lineage>
        <taxon>Bacteria</taxon>
        <taxon>Bacillati</taxon>
        <taxon>Bacillota</taxon>
        <taxon>Bacilli</taxon>
        <taxon>Bacillales</taxon>
        <taxon>Bacillaceae</taxon>
        <taxon>Aquisalibacillus</taxon>
    </lineage>
</organism>